<protein>
    <submittedName>
        <fullName evidence="2">Uncharacterized protein</fullName>
    </submittedName>
</protein>
<name>A0ABP0YQX1_9ROSI</name>
<sequence>KNNQNPWLTLTSVDGNRSEPAESGPVIFSIKVATVRYSGEAGFRMKTERAGETK</sequence>
<keyword evidence="3" id="KW-1185">Reference proteome</keyword>
<feature type="region of interest" description="Disordered" evidence="1">
    <location>
        <begin position="1"/>
        <end position="22"/>
    </location>
</feature>
<feature type="non-terminal residue" evidence="2">
    <location>
        <position position="54"/>
    </location>
</feature>
<organism evidence="2 3">
    <name type="scientific">Citrullus colocynthis</name>
    <name type="common">colocynth</name>
    <dbReference type="NCBI Taxonomy" id="252529"/>
    <lineage>
        <taxon>Eukaryota</taxon>
        <taxon>Viridiplantae</taxon>
        <taxon>Streptophyta</taxon>
        <taxon>Embryophyta</taxon>
        <taxon>Tracheophyta</taxon>
        <taxon>Spermatophyta</taxon>
        <taxon>Magnoliopsida</taxon>
        <taxon>eudicotyledons</taxon>
        <taxon>Gunneridae</taxon>
        <taxon>Pentapetalae</taxon>
        <taxon>rosids</taxon>
        <taxon>fabids</taxon>
        <taxon>Cucurbitales</taxon>
        <taxon>Cucurbitaceae</taxon>
        <taxon>Benincaseae</taxon>
        <taxon>Citrullus</taxon>
    </lineage>
</organism>
<evidence type="ECO:0000313" key="2">
    <source>
        <dbReference type="EMBL" id="CAK9322000.1"/>
    </source>
</evidence>
<feature type="compositionally biased region" description="Polar residues" evidence="1">
    <location>
        <begin position="1"/>
        <end position="15"/>
    </location>
</feature>
<dbReference type="EMBL" id="OZ021739">
    <property type="protein sequence ID" value="CAK9322000.1"/>
    <property type="molecule type" value="Genomic_DNA"/>
</dbReference>
<dbReference type="Proteomes" id="UP001642487">
    <property type="component" value="Chromosome 5"/>
</dbReference>
<feature type="non-terminal residue" evidence="2">
    <location>
        <position position="1"/>
    </location>
</feature>
<accession>A0ABP0YQX1</accession>
<proteinExistence type="predicted"/>
<gene>
    <name evidence="2" type="ORF">CITCOLO1_LOCUS14108</name>
</gene>
<evidence type="ECO:0000313" key="3">
    <source>
        <dbReference type="Proteomes" id="UP001642487"/>
    </source>
</evidence>
<evidence type="ECO:0000256" key="1">
    <source>
        <dbReference type="SAM" id="MobiDB-lite"/>
    </source>
</evidence>
<reference evidence="2 3" key="1">
    <citation type="submission" date="2024-03" db="EMBL/GenBank/DDBJ databases">
        <authorList>
            <person name="Gkanogiannis A."/>
            <person name="Becerra Lopez-Lavalle L."/>
        </authorList>
    </citation>
    <scope>NUCLEOTIDE SEQUENCE [LARGE SCALE GENOMIC DNA]</scope>
</reference>